<dbReference type="EMBL" id="CP007035">
    <property type="protein sequence ID" value="AHF17988.1"/>
    <property type="molecule type" value="Genomic_DNA"/>
</dbReference>
<organism evidence="1 2">
    <name type="scientific">Niabella soli DSM 19437</name>
    <dbReference type="NCBI Taxonomy" id="929713"/>
    <lineage>
        <taxon>Bacteria</taxon>
        <taxon>Pseudomonadati</taxon>
        <taxon>Bacteroidota</taxon>
        <taxon>Chitinophagia</taxon>
        <taxon>Chitinophagales</taxon>
        <taxon>Chitinophagaceae</taxon>
        <taxon>Niabella</taxon>
    </lineage>
</organism>
<gene>
    <name evidence="1" type="ORF">NIASO_18260</name>
</gene>
<evidence type="ECO:0000313" key="2">
    <source>
        <dbReference type="Proteomes" id="UP000003586"/>
    </source>
</evidence>
<dbReference type="HOGENOM" id="CLU_3186361_0_0_10"/>
<reference evidence="1 2" key="1">
    <citation type="submission" date="2013-12" db="EMBL/GenBank/DDBJ databases">
        <authorList>
            <consortium name="DOE Joint Genome Institute"/>
            <person name="Eisen J."/>
            <person name="Huntemann M."/>
            <person name="Han J."/>
            <person name="Chen A."/>
            <person name="Kyrpides N."/>
            <person name="Mavromatis K."/>
            <person name="Markowitz V."/>
            <person name="Palaniappan K."/>
            <person name="Ivanova N."/>
            <person name="Schaumberg A."/>
            <person name="Pati A."/>
            <person name="Liolios K."/>
            <person name="Nordberg H.P."/>
            <person name="Cantor M.N."/>
            <person name="Hua S.X."/>
            <person name="Woyke T."/>
        </authorList>
    </citation>
    <scope>NUCLEOTIDE SEQUENCE [LARGE SCALE GENOMIC DNA]</scope>
    <source>
        <strain evidence="2">DSM 19437</strain>
    </source>
</reference>
<proteinExistence type="predicted"/>
<name>W0F844_9BACT</name>
<dbReference type="AlphaFoldDB" id="W0F844"/>
<protein>
    <submittedName>
        <fullName evidence="1">Uncharacterized protein</fullName>
    </submittedName>
</protein>
<dbReference type="Proteomes" id="UP000003586">
    <property type="component" value="Chromosome"/>
</dbReference>
<evidence type="ECO:0000313" key="1">
    <source>
        <dbReference type="EMBL" id="AHF17988.1"/>
    </source>
</evidence>
<accession>W0F844</accession>
<keyword evidence="2" id="KW-1185">Reference proteome</keyword>
<sequence length="46" mass="5494">MLFVSINIYLLNVQALPELQKCLQTYIKFFNRKITQRSDGKFKRVS</sequence>
<dbReference type="KEGG" id="nso:NIASO_18260"/>